<keyword evidence="2" id="KW-1185">Reference proteome</keyword>
<name>A0A5Q0C4D9_9HYPH</name>
<accession>A0A5Q0C4D9</accession>
<evidence type="ECO:0000313" key="1">
    <source>
        <dbReference type="EMBL" id="QFY60372.1"/>
    </source>
</evidence>
<dbReference type="Proteomes" id="UP000326881">
    <property type="component" value="Chromosome"/>
</dbReference>
<dbReference type="AlphaFoldDB" id="A0A5Q0C4D9"/>
<proteinExistence type="predicted"/>
<gene>
    <name evidence="1" type="ORF">FZ934_07960</name>
</gene>
<reference evidence="1 2" key="1">
    <citation type="submission" date="2019-08" db="EMBL/GenBank/DDBJ databases">
        <title>Prosopis cineraria nodule microbiome.</title>
        <authorList>
            <person name="Ali R."/>
            <person name="Chaluvadi S.R."/>
            <person name="Wang X."/>
        </authorList>
    </citation>
    <scope>NUCLEOTIDE SEQUENCE [LARGE SCALE GENOMIC DNA]</scope>
    <source>
        <strain evidence="1 2">BG7</strain>
    </source>
</reference>
<sequence length="192" mass="20179">MTAINIIVRETDVSIITDSKAGMPANIGHDFNAAKVIPIPHMRVAVATRGKLSALGNVASTIATHAFDYESARAFMAAHYSTLGIDDTEVVVAGWSEEGPAAFIISKANTDGKIEDIERGVLVTPVVEHSVFDAFAADPVGKMIDLVRHQAENNSVVGGFTNVCTIGPDSILTYTADVLDNLGMKPPCAVAA</sequence>
<organism evidence="1 2">
    <name type="scientific">Rhizobium grahamii</name>
    <dbReference type="NCBI Taxonomy" id="1120045"/>
    <lineage>
        <taxon>Bacteria</taxon>
        <taxon>Pseudomonadati</taxon>
        <taxon>Pseudomonadota</taxon>
        <taxon>Alphaproteobacteria</taxon>
        <taxon>Hyphomicrobiales</taxon>
        <taxon>Rhizobiaceae</taxon>
        <taxon>Rhizobium/Agrobacterium group</taxon>
        <taxon>Rhizobium</taxon>
    </lineage>
</organism>
<evidence type="ECO:0000313" key="2">
    <source>
        <dbReference type="Proteomes" id="UP000326881"/>
    </source>
</evidence>
<protein>
    <submittedName>
        <fullName evidence="1">Uncharacterized protein</fullName>
    </submittedName>
</protein>
<dbReference type="RefSeq" id="WP_153270617.1">
    <property type="nucleotide sequence ID" value="NZ_CP043498.1"/>
</dbReference>
<dbReference type="EMBL" id="CP043498">
    <property type="protein sequence ID" value="QFY60372.1"/>
    <property type="molecule type" value="Genomic_DNA"/>
</dbReference>
<dbReference type="OrthoDB" id="8421884at2"/>
<dbReference type="KEGG" id="rgr:FZ934_07960"/>